<organism evidence="2 3">
    <name type="scientific">Candidatus Wallbacteria bacterium HGW-Wallbacteria-1</name>
    <dbReference type="NCBI Taxonomy" id="2013854"/>
    <lineage>
        <taxon>Bacteria</taxon>
        <taxon>Candidatus Walliibacteriota</taxon>
    </lineage>
</organism>
<feature type="transmembrane region" description="Helical" evidence="1">
    <location>
        <begin position="153"/>
        <end position="173"/>
    </location>
</feature>
<evidence type="ECO:0000256" key="1">
    <source>
        <dbReference type="SAM" id="Phobius"/>
    </source>
</evidence>
<name>A0A2N1PJ25_9BACT</name>
<feature type="transmembrane region" description="Helical" evidence="1">
    <location>
        <begin position="120"/>
        <end position="141"/>
    </location>
</feature>
<evidence type="ECO:0000313" key="3">
    <source>
        <dbReference type="Proteomes" id="UP000233256"/>
    </source>
</evidence>
<dbReference type="EMBL" id="PGXC01000050">
    <property type="protein sequence ID" value="PKK88341.1"/>
    <property type="molecule type" value="Genomic_DNA"/>
</dbReference>
<feature type="transmembrane region" description="Helical" evidence="1">
    <location>
        <begin position="193"/>
        <end position="213"/>
    </location>
</feature>
<sequence length="284" mass="32386">MAFTLDIRSIMLFNTFLTVFLAFFMVYSLKTQKTYPGYLIWTISSICLGSGTLLISLRNFVPPFVSIVIANILLSFCYILLKRGTEVFFSAKTHSLIDGLLMALFACSFVYFTINPDIKLRIATILIFNSYIFSCLAVILARGTAAVFEKTDFFLVGEMLLMVILALIMLFSVHLFCSPHIQDICKIGNVYSFQIMVISSLTVIVYLSLISLNNRKLSWELARSEKESSELRKLLPICSHCRKIRTKTGDWHDFDRYISSTEAIDFTHSFCDNCAETLYPELMD</sequence>
<reference evidence="2 3" key="1">
    <citation type="journal article" date="2017" name="ISME J.">
        <title>Potential for microbial H2 and metal transformations associated with novel bacteria and archaea in deep terrestrial subsurface sediments.</title>
        <authorList>
            <person name="Hernsdorf A.W."/>
            <person name="Amano Y."/>
            <person name="Miyakawa K."/>
            <person name="Ise K."/>
            <person name="Suzuki Y."/>
            <person name="Anantharaman K."/>
            <person name="Probst A."/>
            <person name="Burstein D."/>
            <person name="Thomas B.C."/>
            <person name="Banfield J.F."/>
        </authorList>
    </citation>
    <scope>NUCLEOTIDE SEQUENCE [LARGE SCALE GENOMIC DNA]</scope>
    <source>
        <strain evidence="2">HGW-Wallbacteria-1</strain>
    </source>
</reference>
<feature type="transmembrane region" description="Helical" evidence="1">
    <location>
        <begin position="38"/>
        <end position="57"/>
    </location>
</feature>
<evidence type="ECO:0000313" key="2">
    <source>
        <dbReference type="EMBL" id="PKK88341.1"/>
    </source>
</evidence>
<dbReference type="AlphaFoldDB" id="A0A2N1PJ25"/>
<comment type="caution">
    <text evidence="2">The sequence shown here is derived from an EMBL/GenBank/DDBJ whole genome shotgun (WGS) entry which is preliminary data.</text>
</comment>
<evidence type="ECO:0008006" key="4">
    <source>
        <dbReference type="Google" id="ProtNLM"/>
    </source>
</evidence>
<proteinExistence type="predicted"/>
<keyword evidence="1" id="KW-0472">Membrane</keyword>
<dbReference type="Proteomes" id="UP000233256">
    <property type="component" value="Unassembled WGS sequence"/>
</dbReference>
<keyword evidence="1" id="KW-1133">Transmembrane helix</keyword>
<feature type="transmembrane region" description="Helical" evidence="1">
    <location>
        <begin position="6"/>
        <end position="26"/>
    </location>
</feature>
<protein>
    <recommendedName>
        <fullName evidence="4">GGDEF domain-containing protein</fullName>
    </recommendedName>
</protein>
<keyword evidence="1" id="KW-0812">Transmembrane</keyword>
<gene>
    <name evidence="2" type="ORF">CVV64_19090</name>
</gene>
<feature type="transmembrane region" description="Helical" evidence="1">
    <location>
        <begin position="63"/>
        <end position="81"/>
    </location>
</feature>
<accession>A0A2N1PJ25</accession>
<feature type="transmembrane region" description="Helical" evidence="1">
    <location>
        <begin position="93"/>
        <end position="114"/>
    </location>
</feature>